<dbReference type="Proteomes" id="UP000287239">
    <property type="component" value="Unassembled WGS sequence"/>
</dbReference>
<dbReference type="Pfam" id="PF00171">
    <property type="entry name" value="Aldedh"/>
    <property type="match status" value="1"/>
</dbReference>
<accession>A0A429ZJT2</accession>
<keyword evidence="3" id="KW-0520">NAD</keyword>
<dbReference type="Gene3D" id="3.40.605.10">
    <property type="entry name" value="Aldehyde Dehydrogenase, Chain A, domain 1"/>
    <property type="match status" value="1"/>
</dbReference>
<evidence type="ECO:0000313" key="10">
    <source>
        <dbReference type="Proteomes" id="UP000287239"/>
    </source>
</evidence>
<evidence type="ECO:0000256" key="5">
    <source>
        <dbReference type="PIRSR" id="PIRSR036492-1"/>
    </source>
</evidence>
<dbReference type="InterPro" id="IPR016161">
    <property type="entry name" value="Ald_DH/histidinol_DH"/>
</dbReference>
<evidence type="ECO:0000256" key="2">
    <source>
        <dbReference type="ARBA" id="ARBA00023002"/>
    </source>
</evidence>
<dbReference type="InterPro" id="IPR015590">
    <property type="entry name" value="Aldehyde_DH_dom"/>
</dbReference>
<dbReference type="PROSITE" id="PS00687">
    <property type="entry name" value="ALDEHYDE_DEHYDR_GLU"/>
    <property type="match status" value="1"/>
</dbReference>
<dbReference type="RefSeq" id="WP_126781056.1">
    <property type="nucleotide sequence ID" value="NZ_NGJU01000017.1"/>
</dbReference>
<dbReference type="SUPFAM" id="SSF53720">
    <property type="entry name" value="ALDH-like"/>
    <property type="match status" value="1"/>
</dbReference>
<dbReference type="PANTHER" id="PTHR43570:SF16">
    <property type="entry name" value="ALDEHYDE DEHYDROGENASE TYPE III, ISOFORM Q"/>
    <property type="match status" value="1"/>
</dbReference>
<comment type="similarity">
    <text evidence="1 4 7">Belongs to the aldehyde dehydrogenase family.</text>
</comment>
<dbReference type="PIRSF" id="PIRSF036492">
    <property type="entry name" value="ALDH"/>
    <property type="match status" value="1"/>
</dbReference>
<dbReference type="InterPro" id="IPR012394">
    <property type="entry name" value="Aldehyde_DH_NAD(P)"/>
</dbReference>
<dbReference type="AlphaFoldDB" id="A0A429ZJT2"/>
<feature type="domain" description="Aldehyde dehydrogenase" evidence="8">
    <location>
        <begin position="14"/>
        <end position="435"/>
    </location>
</feature>
<evidence type="ECO:0000256" key="4">
    <source>
        <dbReference type="PIRNR" id="PIRNR036492"/>
    </source>
</evidence>
<reference evidence="9 10" key="1">
    <citation type="submission" date="2017-05" db="EMBL/GenBank/DDBJ databases">
        <title>Vagococcus spp. assemblies.</title>
        <authorList>
            <person name="Gulvik C.A."/>
        </authorList>
    </citation>
    <scope>NUCLEOTIDE SEQUENCE [LARGE SCALE GENOMIC DNA]</scope>
    <source>
        <strain evidence="9 10">NCFB 2777</strain>
    </source>
</reference>
<dbReference type="GO" id="GO:0004029">
    <property type="term" value="F:aldehyde dehydrogenase (NAD+) activity"/>
    <property type="evidence" value="ECO:0007669"/>
    <property type="project" value="TreeGrafter"/>
</dbReference>
<evidence type="ECO:0000259" key="8">
    <source>
        <dbReference type="Pfam" id="PF00171"/>
    </source>
</evidence>
<dbReference type="PROSITE" id="PS00070">
    <property type="entry name" value="ALDEHYDE_DEHYDR_CYS"/>
    <property type="match status" value="1"/>
</dbReference>
<feature type="active site" evidence="5">
    <location>
        <position position="246"/>
    </location>
</feature>
<dbReference type="GO" id="GO:0005737">
    <property type="term" value="C:cytoplasm"/>
    <property type="evidence" value="ECO:0007669"/>
    <property type="project" value="TreeGrafter"/>
</dbReference>
<organism evidence="9 10">
    <name type="scientific">Vagococcus salmoninarum</name>
    <dbReference type="NCBI Taxonomy" id="2739"/>
    <lineage>
        <taxon>Bacteria</taxon>
        <taxon>Bacillati</taxon>
        <taxon>Bacillota</taxon>
        <taxon>Bacilli</taxon>
        <taxon>Lactobacillales</taxon>
        <taxon>Enterococcaceae</taxon>
        <taxon>Vagococcus</taxon>
    </lineage>
</organism>
<dbReference type="GeneID" id="98568880"/>
<dbReference type="PANTHER" id="PTHR43570">
    <property type="entry name" value="ALDEHYDE DEHYDROGENASE"/>
    <property type="match status" value="1"/>
</dbReference>
<dbReference type="InterPro" id="IPR029510">
    <property type="entry name" value="Ald_DH_CS_GLU"/>
</dbReference>
<dbReference type="FunFam" id="3.40.309.10:FF:000003">
    <property type="entry name" value="Aldehyde dehydrogenase"/>
    <property type="match status" value="1"/>
</dbReference>
<gene>
    <name evidence="9" type="ORF">CBF35_10890</name>
</gene>
<keyword evidence="2 4" id="KW-0560">Oxidoreductase</keyword>
<dbReference type="Gene3D" id="3.40.309.10">
    <property type="entry name" value="Aldehyde Dehydrogenase, Chain A, domain 2"/>
    <property type="match status" value="1"/>
</dbReference>
<evidence type="ECO:0000256" key="3">
    <source>
        <dbReference type="ARBA" id="ARBA00023027"/>
    </source>
</evidence>
<keyword evidence="10" id="KW-1185">Reference proteome</keyword>
<dbReference type="FunFam" id="3.40.605.10:FF:000004">
    <property type="entry name" value="Aldehyde dehydrogenase"/>
    <property type="match status" value="1"/>
</dbReference>
<evidence type="ECO:0000256" key="6">
    <source>
        <dbReference type="PROSITE-ProRule" id="PRU10007"/>
    </source>
</evidence>
<dbReference type="OrthoDB" id="9762913at2"/>
<dbReference type="InterPro" id="IPR016163">
    <property type="entry name" value="Ald_DH_C"/>
</dbReference>
<name>A0A429ZJT2_9ENTE</name>
<protein>
    <recommendedName>
        <fullName evidence="4">Aldehyde dehydrogenase</fullName>
    </recommendedName>
</protein>
<dbReference type="EMBL" id="NGJU01000017">
    <property type="protein sequence ID" value="RST93954.1"/>
    <property type="molecule type" value="Genomic_DNA"/>
</dbReference>
<evidence type="ECO:0000313" key="9">
    <source>
        <dbReference type="EMBL" id="RST93954.1"/>
    </source>
</evidence>
<evidence type="ECO:0000256" key="1">
    <source>
        <dbReference type="ARBA" id="ARBA00009986"/>
    </source>
</evidence>
<evidence type="ECO:0000256" key="7">
    <source>
        <dbReference type="RuleBase" id="RU003345"/>
    </source>
</evidence>
<dbReference type="InterPro" id="IPR016162">
    <property type="entry name" value="Ald_DH_N"/>
</dbReference>
<proteinExistence type="inferred from homology"/>
<feature type="active site" evidence="5 6">
    <location>
        <position position="212"/>
    </location>
</feature>
<sequence length="464" mass="51693">MGELNLAQVVQEQRHFFESGETESLSYRLTQLTQLEKLLRSHEADLQAALVKDLGKAPLESYLTEIGLLYRSLAETKKNLKKWVKPQRKKTPLFLWPAKSYTLASSYGVTVIMSAYNYPLLLSLDPLIGSLAGGNTAIVALSEDTPHVNQVLIAASKNYFKENYLYFYQGNRERNTELLKETVDYLFFTGSSAVGKVVLQAASQHLTPVTLELGGKSPALVTKNANVKTAAERIVWGKFLNAGQTCVAPDYCLVDQAVADEFIVSLKVSIQELYGQETQQNPDYGRIVNQRHSQRLINLLTKDQSKIIWGGKSLLAENFIEPTLLKVDSHESPQLASMKEEIFGPILPILIYQKRAEAENLINSQPSPLAFYPFSENKAEITELVAGIQAGGCTVNDTVLHLSNSYLPFGGVGMSGMGSYHGKASFTTFTHQKAVLVRHSKLRLNLMFPPYTNQKAKIIRRFLK</sequence>
<dbReference type="InterPro" id="IPR016160">
    <property type="entry name" value="Ald_DH_CS_CYS"/>
</dbReference>
<comment type="caution">
    <text evidence="9">The sequence shown here is derived from an EMBL/GenBank/DDBJ whole genome shotgun (WGS) entry which is preliminary data.</text>
</comment>
<dbReference type="GO" id="GO:0006081">
    <property type="term" value="P:aldehyde metabolic process"/>
    <property type="evidence" value="ECO:0007669"/>
    <property type="project" value="InterPro"/>
</dbReference>